<dbReference type="SUPFAM" id="SSF55048">
    <property type="entry name" value="Probable ACP-binding domain of malonyl-CoA ACP transacylase"/>
    <property type="match status" value="1"/>
</dbReference>
<dbReference type="InterPro" id="IPR013120">
    <property type="entry name" value="FAR_NAD-bd"/>
</dbReference>
<evidence type="ECO:0000256" key="10">
    <source>
        <dbReference type="SAM" id="MobiDB-lite"/>
    </source>
</evidence>
<feature type="region of interest" description="Disordered" evidence="10">
    <location>
        <begin position="2240"/>
        <end position="2263"/>
    </location>
</feature>
<dbReference type="FunFam" id="3.40.47.10:FF:000019">
    <property type="entry name" value="Polyketide synthase type I"/>
    <property type="match status" value="1"/>
</dbReference>
<dbReference type="InterPro" id="IPR050091">
    <property type="entry name" value="PKS_NRPS_Biosynth_Enz"/>
</dbReference>
<dbReference type="PROSITE" id="PS00012">
    <property type="entry name" value="PHOSPHOPANTETHEINE"/>
    <property type="match status" value="1"/>
</dbReference>
<keyword evidence="1" id="KW-0596">Phosphopantetheine</keyword>
<dbReference type="Pfam" id="PF00668">
    <property type="entry name" value="Condensation"/>
    <property type="match status" value="1"/>
</dbReference>
<dbReference type="Gene3D" id="1.10.1200.10">
    <property type="entry name" value="ACP-like"/>
    <property type="match status" value="2"/>
</dbReference>
<dbReference type="InterPro" id="IPR016039">
    <property type="entry name" value="Thiolase-like"/>
</dbReference>
<dbReference type="CDD" id="cd02440">
    <property type="entry name" value="AdoMet_MTases"/>
    <property type="match status" value="1"/>
</dbReference>
<dbReference type="Gene3D" id="3.40.50.720">
    <property type="entry name" value="NAD(P)-binding Rossmann-like Domain"/>
    <property type="match status" value="2"/>
</dbReference>
<dbReference type="Gene3D" id="3.10.129.110">
    <property type="entry name" value="Polyketide synthase dehydratase"/>
    <property type="match status" value="1"/>
</dbReference>
<dbReference type="SUPFAM" id="SSF52151">
    <property type="entry name" value="FabD/lysophospholipase-like"/>
    <property type="match status" value="1"/>
</dbReference>
<dbReference type="GO" id="GO:0004315">
    <property type="term" value="F:3-oxoacyl-[acyl-carrier-protein] synthase activity"/>
    <property type="evidence" value="ECO:0007669"/>
    <property type="project" value="InterPro"/>
</dbReference>
<feature type="domain" description="Carrier" evidence="11">
    <location>
        <begin position="3455"/>
        <end position="3533"/>
    </location>
</feature>
<dbReference type="InterPro" id="IPR018201">
    <property type="entry name" value="Ketoacyl_synth_AS"/>
</dbReference>
<dbReference type="InterPro" id="IPR001227">
    <property type="entry name" value="Ac_transferase_dom_sf"/>
</dbReference>
<dbReference type="InterPro" id="IPR032821">
    <property type="entry name" value="PKS_assoc"/>
</dbReference>
<evidence type="ECO:0000256" key="3">
    <source>
        <dbReference type="ARBA" id="ARBA00022598"/>
    </source>
</evidence>
<feature type="domain" description="PKS/mFAS DH" evidence="13">
    <location>
        <begin position="942"/>
        <end position="1248"/>
    </location>
</feature>
<dbReference type="Proteomes" id="UP000191500">
    <property type="component" value="Unassembled WGS sequence"/>
</dbReference>
<gene>
    <name evidence="14" type="ORF">PENCOP_c005G01989</name>
</gene>
<dbReference type="Gene3D" id="3.30.559.30">
    <property type="entry name" value="Nonribosomal peptide synthetase, condensation domain"/>
    <property type="match status" value="1"/>
</dbReference>
<dbReference type="STRING" id="36646.A0A1V6US59"/>
<keyword evidence="15" id="KW-1185">Reference proteome</keyword>
<accession>A0A1V6US59</accession>
<dbReference type="GO" id="GO:0032259">
    <property type="term" value="P:methylation"/>
    <property type="evidence" value="ECO:0007669"/>
    <property type="project" value="UniProtKB-KW"/>
</dbReference>
<dbReference type="InterPro" id="IPR020806">
    <property type="entry name" value="PKS_PP-bd"/>
</dbReference>
<dbReference type="Pfam" id="PF08242">
    <property type="entry name" value="Methyltransf_12"/>
    <property type="match status" value="1"/>
</dbReference>
<dbReference type="SUPFAM" id="SSF47336">
    <property type="entry name" value="ACP-like"/>
    <property type="match status" value="2"/>
</dbReference>
<comment type="caution">
    <text evidence="14">The sequence shown here is derived from an EMBL/GenBank/DDBJ whole genome shotgun (WGS) entry which is preliminary data.</text>
</comment>
<evidence type="ECO:0000256" key="5">
    <source>
        <dbReference type="ARBA" id="ARBA00022679"/>
    </source>
</evidence>
<organism evidence="14 15">
    <name type="scientific">Penicillium coprophilum</name>
    <dbReference type="NCBI Taxonomy" id="36646"/>
    <lineage>
        <taxon>Eukaryota</taxon>
        <taxon>Fungi</taxon>
        <taxon>Dikarya</taxon>
        <taxon>Ascomycota</taxon>
        <taxon>Pezizomycotina</taxon>
        <taxon>Eurotiomycetes</taxon>
        <taxon>Eurotiomycetidae</taxon>
        <taxon>Eurotiales</taxon>
        <taxon>Aspergillaceae</taxon>
        <taxon>Penicillium</taxon>
    </lineage>
</organism>
<evidence type="ECO:0000256" key="6">
    <source>
        <dbReference type="ARBA" id="ARBA00022737"/>
    </source>
</evidence>
<dbReference type="SMART" id="SM00826">
    <property type="entry name" value="PKS_DH"/>
    <property type="match status" value="1"/>
</dbReference>
<dbReference type="GO" id="GO:0006633">
    <property type="term" value="P:fatty acid biosynthetic process"/>
    <property type="evidence" value="ECO:0007669"/>
    <property type="project" value="InterPro"/>
</dbReference>
<dbReference type="PROSITE" id="PS52004">
    <property type="entry name" value="KS3_2"/>
    <property type="match status" value="1"/>
</dbReference>
<dbReference type="InterPro" id="IPR014030">
    <property type="entry name" value="Ketoacyl_synth_N"/>
</dbReference>
<dbReference type="Gene3D" id="3.40.47.10">
    <property type="match status" value="1"/>
</dbReference>
<keyword evidence="5" id="KW-0808">Transferase</keyword>
<feature type="compositionally biased region" description="Low complexity" evidence="10">
    <location>
        <begin position="2374"/>
        <end position="2393"/>
    </location>
</feature>
<keyword evidence="6" id="KW-0677">Repeat</keyword>
<dbReference type="InterPro" id="IPR020845">
    <property type="entry name" value="AMP-binding_CS"/>
</dbReference>
<dbReference type="InterPro" id="IPR045851">
    <property type="entry name" value="AMP-bd_C_sf"/>
</dbReference>
<dbReference type="InterPro" id="IPR016035">
    <property type="entry name" value="Acyl_Trfase/lysoPLipase"/>
</dbReference>
<keyword evidence="2" id="KW-0597">Phosphoprotein</keyword>
<feature type="region of interest" description="N-terminal hotdog fold" evidence="9">
    <location>
        <begin position="942"/>
        <end position="1080"/>
    </location>
</feature>
<dbReference type="InterPro" id="IPR013217">
    <property type="entry name" value="Methyltransf_12"/>
</dbReference>
<dbReference type="Pfam" id="PF00501">
    <property type="entry name" value="AMP-binding"/>
    <property type="match status" value="1"/>
</dbReference>
<keyword evidence="7" id="KW-0511">Multifunctional enzyme</keyword>
<dbReference type="SUPFAM" id="SSF53901">
    <property type="entry name" value="Thiolase-like"/>
    <property type="match status" value="1"/>
</dbReference>
<evidence type="ECO:0008006" key="16">
    <source>
        <dbReference type="Google" id="ProtNLM"/>
    </source>
</evidence>
<dbReference type="PROSITE" id="PS00606">
    <property type="entry name" value="KS3_1"/>
    <property type="match status" value="1"/>
</dbReference>
<evidence type="ECO:0000256" key="4">
    <source>
        <dbReference type="ARBA" id="ARBA00022603"/>
    </source>
</evidence>
<dbReference type="CDD" id="cd00833">
    <property type="entry name" value="PKS"/>
    <property type="match status" value="1"/>
</dbReference>
<dbReference type="InterPro" id="IPR001242">
    <property type="entry name" value="Condensation_dom"/>
</dbReference>
<dbReference type="InterPro" id="IPR020841">
    <property type="entry name" value="PKS_Beta-ketoAc_synthase_dom"/>
</dbReference>
<proteinExistence type="inferred from homology"/>
<dbReference type="InterPro" id="IPR020807">
    <property type="entry name" value="PKS_DH"/>
</dbReference>
<dbReference type="PANTHER" id="PTHR43775">
    <property type="entry name" value="FATTY ACID SYNTHASE"/>
    <property type="match status" value="1"/>
</dbReference>
<feature type="region of interest" description="C-terminal hotdog fold" evidence="9">
    <location>
        <begin position="1095"/>
        <end position="1248"/>
    </location>
</feature>
<dbReference type="InterPro" id="IPR013968">
    <property type="entry name" value="PKS_KR"/>
</dbReference>
<dbReference type="Pfam" id="PF00698">
    <property type="entry name" value="Acyl_transf_1"/>
    <property type="match status" value="1"/>
</dbReference>
<dbReference type="PROSITE" id="PS50075">
    <property type="entry name" value="CARRIER"/>
    <property type="match status" value="2"/>
</dbReference>
<dbReference type="Pfam" id="PF14765">
    <property type="entry name" value="PS-DH"/>
    <property type="match status" value="1"/>
</dbReference>
<dbReference type="Gene3D" id="3.30.300.30">
    <property type="match status" value="1"/>
</dbReference>
<dbReference type="GO" id="GO:0016874">
    <property type="term" value="F:ligase activity"/>
    <property type="evidence" value="ECO:0007669"/>
    <property type="project" value="UniProtKB-KW"/>
</dbReference>
<comment type="similarity">
    <text evidence="8">In the C-terminal section; belongs to the NRP synthetase family.</text>
</comment>
<dbReference type="Gene3D" id="3.30.559.10">
    <property type="entry name" value="Chloramphenicol acetyltransferase-like domain"/>
    <property type="match status" value="1"/>
</dbReference>
<dbReference type="InterPro" id="IPR042104">
    <property type="entry name" value="PKS_dehydratase_sf"/>
</dbReference>
<feature type="compositionally biased region" description="Polar residues" evidence="10">
    <location>
        <begin position="2394"/>
        <end position="2404"/>
    </location>
</feature>
<dbReference type="Pfam" id="PF21089">
    <property type="entry name" value="PKS_DH_N"/>
    <property type="match status" value="1"/>
</dbReference>
<dbReference type="GO" id="GO:0008168">
    <property type="term" value="F:methyltransferase activity"/>
    <property type="evidence" value="ECO:0007669"/>
    <property type="project" value="UniProtKB-KW"/>
</dbReference>
<feature type="domain" description="Ketosynthase family 3 (KS3)" evidence="12">
    <location>
        <begin position="6"/>
        <end position="440"/>
    </location>
</feature>
<evidence type="ECO:0000256" key="9">
    <source>
        <dbReference type="PROSITE-ProRule" id="PRU01363"/>
    </source>
</evidence>
<dbReference type="CDD" id="cd05930">
    <property type="entry name" value="A_NRPS"/>
    <property type="match status" value="1"/>
</dbReference>
<evidence type="ECO:0000259" key="13">
    <source>
        <dbReference type="PROSITE" id="PS52019"/>
    </source>
</evidence>
<dbReference type="InterPro" id="IPR049900">
    <property type="entry name" value="PKS_mFAS_DH"/>
</dbReference>
<keyword evidence="4" id="KW-0489">Methyltransferase</keyword>
<evidence type="ECO:0000259" key="11">
    <source>
        <dbReference type="PROSITE" id="PS50075"/>
    </source>
</evidence>
<dbReference type="SUPFAM" id="SSF53335">
    <property type="entry name" value="S-adenosyl-L-methionine-dependent methyltransferases"/>
    <property type="match status" value="1"/>
</dbReference>
<sequence length="3877" mass="422212">MPSQQPEAIAIVGSGCRFPGSASSPSALWKLLESPRDVGMEIPPDRFDASAFFHPDGSHHGTSNVLRSYLLEEDVRAFDAAFFNISPNEADSMDPQQRILLETVYEALEAGGHTVESLRGSDTAVYAGTMTADYNDTLTRDHNTMPNYFATGTNRAIISNRVSYFFDWHGPSMTIDTACSSSLVALHQGVRTLRASESRVAVACGTQVLLNPEMYIGESKLTMLSPNGRCRMWDADADGYARGEGVAAVVLKRLSDAIADGDHIECIVRETGANQDGFSNGLTVPNSNAQSALIRQTYKRAGLDPANNPHDRPQFFEAHGTGTQAGDPKEAAAIHECFGQHITSSEDPLYVGSIKTIIGHLEGCAGLAGVLKASSMIQAGSFAPNLLFETLNPKIEPFYKGLQVPTKLTPWPALQEGVPRRVSVNSFGFGGTNSHAILESYEAPTIAGSSGQTLTPFVFSAASEASLLGQLQFFAEHLKTHHDSIDISDLAWTLHSRRSQLSTKAAFSAVTVEQLASKIVIKLAEVTQNPTTTVGLRSTIKTSPRLLGVFTGQGAQWPAMGAHLIRSSEFVQKRIQELEDSLNTLPEGDRPTWSLKEEMLAGADTSRLAEAALSQPLCTAIQVALIDLLRAAGINFSAVVGHSSGEIAAAYAADFISGHDAIRLAYYRGFFAHLAGNEATGQKGAMLAVGTSWEDAQDFINLSTFKGRLTIAAHNSPASVTLSGDADAVVHAKKVFDEDRKFARALKVDTAYHSHHMLPCGEAYVKALRACGIRINRERSKACSWFSSVTASAEPMEPIDDLLDVYWRDNMTNAVLFADAVKNAAASDELINLVIEVGPHPALKGPAMQNISEVRETPIPYTGVLSRGKNDIEAFAEGLGFMWTHIPQLVDFKSFEKAVAAEGSRPPKLVAGLPSYQWNHGRSHWSESRISRKMRTRKHGHHEILGFLSTDSNAQELRWLNVLKQSEIPWLAGHQLQGMTVFPAAGYIAMALEASRHVAGNRQVKLFELHDLIIPRALTFEDGDSAGVETLVTLTGVKYLPDQSATTQFACYSVPVLTKGSDLDMELMASGTVKIIFGIPDVAALDRLPVTENNMAAIDPDRFYAGLAELGYNYGGPFRTMSGMKRKLNQSSVLVESFPYKDSDVSDFLVHPSTLDVAFQASILAFSAPGDGRLGSLSVPVGMKALRVNPEVCASLPTSGSKVPVISALDPEFEGFSASIDLLDQDAGNCMIHVEDIVLQPFAPATAADDSVMFTNTKFGFALPDGAAAVNLSSMVAQVTHRYPHARILEIGAGAGGATKSILESIGGKYSSYSYTDASEDYFARASEFFIAHSDKMTFSTLDIEKPPTEQGYEPRSFDIIIASNVLSTTDPLHTALKNARELLKPGGYLLLSEPTSASAVGTSEGQVDQIDGRTSSSPLTLGIWHSALRKAGFGGVDAATPDMDRADGSFSVMASQAVDDQVHFLRRPLSASTAPIHIESLVILGNGTLETVRLAEEVVDHLGRFCGETTILSGLPTEEEALELNPSSTFVNLVDLDSAIFKNMTTEKMDGLKRMVELAKHIVWVTQGAHTDHAYHMASVGFSRTVQQEAAHITWNLLDVSDLQHNTSKAISEYLLQQTALDTWEAPPSALGDREHRDFAFLWSKEPEVFLDHGKLKIPRLMVNTEQNARLNSSKRVITKTVPISHPNITVISPAADVPSSLVELVGGKPKEFSDDFIKVESSTLMAVRVTPDMFLYVGAGRGKDGKLQVFVSTTNSSQAAPVASVPADVEAEADDLLVSVASELIVSSLLDQIPNRSHMLVHCSGEDRFLAAALTKQAAARAVGVEFTCDGQDKQRDPAWITLDVRTPNHCVRERLRQIMPTHFLDLTATPSLSESGLRVDKFLPARCSRINPTSLYRHQASALSQSYDHAALERLLKDAVSRTVVFPGGVQDLVTQVDRVSALSYKHATYAVHWPVYGFVEIEVRPLEAEALFSKDKTYILVGLSGSMGQSLCEWMVSNGAGCVCLTSRRPKVDEDWLKSFRGTGATIKVVPMDVLDKENLQRAVDDIRATCPPIAGIANGAMILEDQLFSNMSAESMQRVLGPKIDGSKNLDDIFYNEDLEFFVMFSSIACVFGNVGQSNYNAANAFMGGLARQRRRRGLAASALDIGQVTGIGLIEAANQSVHDQLRKLRLALVSETVLRKALGEAIQAGYPGQNDYDYIPTVTTGVRIYGDDEKDEVTGPWFSNSFFSHMIRQSDASSSGSDEQDKKSLPVRQQLPTATSKQEALEILEGKFFLVRDSIVEIHHDAPLLELGIDSLVAVEVRTWFNKELKVDMPVLKVIGGASLAELCQGAFEKLPAELAASIGTEGKDAEPAKPAATESKPQSQPQSRVEGSVSDSTSSSGDNSTSTPGENSTPDKQAATTLTTMTTPSVVSDHESSEAAKQATPERLARKFLKSERLSLPQSRFWFLRHLLEDPTTPNVVFQFHVTGNLHVGALERAIRTVTTRHEALRTCFIENENEAGEAYQRVLRSSPMRLERKKVASEEEVDVEYKKLKEHVFDLESGDVMRIVLLTLTSGNHYLLINYHHIVMDGASFNIFTADLEKAYSGQSLGAPPGQYPAFSVAQRQALEKGEMSDELAYWQGVFPAGEQPPVLPLLPMARTSSRVAMKGFAAHQVAIDLEPELVARVKAVSKAQRSTPFHFHLAAFKAMLFCLAGEETKDLTIGIADAARNDSSVEGSIGFFLNLLTLRFRRQNDQTFADAVSEARDTTYAALGTSRLPFDVLLTELGIARSSLHSPFFQAFLDYRQGAQQKYPWGNCEFEFQDVHPGRTAYDITLDVTEWNATDTLVMIRVQTSLYDLTAANLLLKTYVNFLETVTSDASLTLEATPIFGQQQLTEAVEVGRGESNPCPVKLVLKKEDHTNFKAGLNLTSDWPGTLPLRIDQVAEENPRKVALMDGTGKVLTYSGMVNRIEAISEALQNAGVHEGSRVLVYQQPAADWTCSMLAIMRIGAVYVPLDLRNPLARLATVAKNCEPLAILADETTKGDAPQLQAEAPGSSIINVSSLPEAAVAHIQNSSNAESTAAILYTSGSTGLPKGIVVTHAGLRNEIEGYTKSWGLGAERALQQSAFTFNHSSDQMYTALCNGGMAYIVPADKRGDPISITKIIQEQGITYTKATPSEYSLWMQYGGDTLRQANSWRFAFGGGEQLTTLVTQEFASLDLPQLRFFNSYGPTEISISSHKMEIPYRETEKLTDMGRIPCGFSLPNYFTYVVDEQLRPVPVGMPGEICLGGAGVSRGYLKNQELTDKHFVTNPFATSEDIARGWTRMYRTGDIGHLQEDGAMVFHSRMAGDAQVKIRGLRIELSDIESNMICVADGALREVVVTLRDGDSPFLVAHVVFEPKHNITDKDAFLRDLLARLSLPQYMIPVMAIPLDKFPLSNHSKVDRKAVQAMPLPDRVLQTQDDAELTETMVQLRNVWREVLGKNVDKLGLDLGPSTDFFIVGGNSLLVIRLQACIRQAFNVALPLAKLLGASVLGDMARKIEESPTVDPINWEQETTPPAVPTFLRDLAPKTTATAKTVLVTGATGFLGQAMLPQLAARPDVAAIHCVAVRDKPRVRPLFSAPNVAYHPGDLSLPFLGLGVDEFRELASQVDVILHMGAVRSFWDNYNVLRPSNVHPTKELAKLAAAHQVPIHYISTVGVLPELATTKDAGSAVAYVPTADGTEGYIGSKWASERILERSAEELDVPSSIYRFLPATQQDPVEKQRLMDAFIHYVDTSSKVPDMSVWAGRVDLIPTEQVSQWLGDSITAAPATTATTKFSHYESPLAVHTDELSAYIQQQRGDREGLEPMPVLKWFGLIKSLGFDYLLASQEATVGGSGENGQVLQSRR</sequence>
<evidence type="ECO:0000259" key="12">
    <source>
        <dbReference type="PROSITE" id="PS52004"/>
    </source>
</evidence>
<dbReference type="PROSITE" id="PS00455">
    <property type="entry name" value="AMP_BINDING"/>
    <property type="match status" value="1"/>
</dbReference>
<dbReference type="Pfam" id="PF00109">
    <property type="entry name" value="ketoacyl-synt"/>
    <property type="match status" value="1"/>
</dbReference>
<protein>
    <recommendedName>
        <fullName evidence="16">Carrier domain-containing protein</fullName>
    </recommendedName>
</protein>
<dbReference type="InterPro" id="IPR042099">
    <property type="entry name" value="ANL_N_sf"/>
</dbReference>
<reference evidence="15" key="1">
    <citation type="journal article" date="2017" name="Nat. Microbiol.">
        <title>Global analysis of biosynthetic gene clusters reveals vast potential of secondary metabolite production in Penicillium species.</title>
        <authorList>
            <person name="Nielsen J.C."/>
            <person name="Grijseels S."/>
            <person name="Prigent S."/>
            <person name="Ji B."/>
            <person name="Dainat J."/>
            <person name="Nielsen K.F."/>
            <person name="Frisvad J.C."/>
            <person name="Workman M."/>
            <person name="Nielsen J."/>
        </authorList>
    </citation>
    <scope>NUCLEOTIDE SEQUENCE [LARGE SCALE GENOMIC DNA]</scope>
    <source>
        <strain evidence="15">IBT 31321</strain>
    </source>
</reference>
<dbReference type="InterPro" id="IPR029063">
    <property type="entry name" value="SAM-dependent_MTases_sf"/>
</dbReference>
<dbReference type="InterPro" id="IPR014043">
    <property type="entry name" value="Acyl_transferase_dom"/>
</dbReference>
<dbReference type="InterPro" id="IPR000873">
    <property type="entry name" value="AMP-dep_synth/lig_dom"/>
</dbReference>
<evidence type="ECO:0000313" key="14">
    <source>
        <dbReference type="EMBL" id="OQE41240.1"/>
    </source>
</evidence>
<feature type="active site" description="Proton acceptor; for dehydratase activity" evidence="9">
    <location>
        <position position="974"/>
    </location>
</feature>
<dbReference type="SUPFAM" id="SSF51735">
    <property type="entry name" value="NAD(P)-binding Rossmann-fold domains"/>
    <property type="match status" value="2"/>
</dbReference>
<dbReference type="InterPro" id="IPR006162">
    <property type="entry name" value="Ppantetheine_attach_site"/>
</dbReference>
<evidence type="ECO:0000256" key="2">
    <source>
        <dbReference type="ARBA" id="ARBA00022553"/>
    </source>
</evidence>
<dbReference type="Pfam" id="PF08659">
    <property type="entry name" value="KR"/>
    <property type="match status" value="1"/>
</dbReference>
<dbReference type="GO" id="GO:0004312">
    <property type="term" value="F:fatty acid synthase activity"/>
    <property type="evidence" value="ECO:0007669"/>
    <property type="project" value="TreeGrafter"/>
</dbReference>
<dbReference type="InterPro" id="IPR049552">
    <property type="entry name" value="PKS_DH_N"/>
</dbReference>
<dbReference type="PROSITE" id="PS52019">
    <property type="entry name" value="PKS_MFAS_DH"/>
    <property type="match status" value="1"/>
</dbReference>
<dbReference type="InterPro" id="IPR009081">
    <property type="entry name" value="PP-bd_ACP"/>
</dbReference>
<dbReference type="EMBL" id="MDDG01000005">
    <property type="protein sequence ID" value="OQE41240.1"/>
    <property type="molecule type" value="Genomic_DNA"/>
</dbReference>
<evidence type="ECO:0000313" key="15">
    <source>
        <dbReference type="Proteomes" id="UP000191500"/>
    </source>
</evidence>
<dbReference type="SMART" id="SM00823">
    <property type="entry name" value="PKS_PP"/>
    <property type="match status" value="2"/>
</dbReference>
<dbReference type="InterPro" id="IPR036736">
    <property type="entry name" value="ACP-like_sf"/>
</dbReference>
<dbReference type="GO" id="GO:0031177">
    <property type="term" value="F:phosphopantetheine binding"/>
    <property type="evidence" value="ECO:0007669"/>
    <property type="project" value="InterPro"/>
</dbReference>
<dbReference type="Pfam" id="PF16197">
    <property type="entry name" value="KAsynt_C_assoc"/>
    <property type="match status" value="1"/>
</dbReference>
<dbReference type="InterPro" id="IPR023213">
    <property type="entry name" value="CAT-like_dom_sf"/>
</dbReference>
<dbReference type="SMART" id="SM00825">
    <property type="entry name" value="PKS_KS"/>
    <property type="match status" value="1"/>
</dbReference>
<feature type="active site" description="Proton donor; for dehydratase activity" evidence="9">
    <location>
        <position position="1156"/>
    </location>
</feature>
<dbReference type="GO" id="GO:0009403">
    <property type="term" value="P:toxin biosynthetic process"/>
    <property type="evidence" value="ECO:0007669"/>
    <property type="project" value="UniProtKB-ARBA"/>
</dbReference>
<dbReference type="Gene3D" id="3.40.366.10">
    <property type="entry name" value="Malonyl-Coenzyme A Acyl Carrier Protein, domain 2"/>
    <property type="match status" value="1"/>
</dbReference>
<dbReference type="Pfam" id="PF02801">
    <property type="entry name" value="Ketoacyl-synt_C"/>
    <property type="match status" value="1"/>
</dbReference>
<dbReference type="SMART" id="SM00827">
    <property type="entry name" value="PKS_AT"/>
    <property type="match status" value="1"/>
</dbReference>
<dbReference type="SUPFAM" id="SSF56801">
    <property type="entry name" value="Acetyl-CoA synthetase-like"/>
    <property type="match status" value="1"/>
</dbReference>
<dbReference type="PANTHER" id="PTHR43775:SF20">
    <property type="entry name" value="HYBRID PKS-NRPS SYNTHETASE APDA"/>
    <property type="match status" value="1"/>
</dbReference>
<feature type="region of interest" description="Disordered" evidence="10">
    <location>
        <begin position="2351"/>
        <end position="2404"/>
    </location>
</feature>
<dbReference type="InterPro" id="IPR036291">
    <property type="entry name" value="NAD(P)-bd_dom_sf"/>
</dbReference>
<dbReference type="InterPro" id="IPR014031">
    <property type="entry name" value="Ketoacyl_synth_C"/>
</dbReference>
<dbReference type="CDD" id="cd19532">
    <property type="entry name" value="C_PKS-NRPS"/>
    <property type="match status" value="1"/>
</dbReference>
<keyword evidence="3" id="KW-0436">Ligase</keyword>
<dbReference type="InterPro" id="IPR057326">
    <property type="entry name" value="KR_dom"/>
</dbReference>
<feature type="domain" description="Carrier" evidence="11">
    <location>
        <begin position="2261"/>
        <end position="2341"/>
    </location>
</feature>
<dbReference type="GO" id="GO:1901336">
    <property type="term" value="P:lactone biosynthetic process"/>
    <property type="evidence" value="ECO:0007669"/>
    <property type="project" value="UniProtKB-ARBA"/>
</dbReference>
<dbReference type="SMART" id="SM00822">
    <property type="entry name" value="PKS_KR"/>
    <property type="match status" value="1"/>
</dbReference>
<dbReference type="SUPFAM" id="SSF52777">
    <property type="entry name" value="CoA-dependent acyltransferases"/>
    <property type="match status" value="2"/>
</dbReference>
<dbReference type="Pfam" id="PF00550">
    <property type="entry name" value="PP-binding"/>
    <property type="match status" value="2"/>
</dbReference>
<dbReference type="GO" id="GO:0030639">
    <property type="term" value="P:polyketide biosynthetic process"/>
    <property type="evidence" value="ECO:0007669"/>
    <property type="project" value="UniProtKB-ARBA"/>
</dbReference>
<evidence type="ECO:0000256" key="7">
    <source>
        <dbReference type="ARBA" id="ARBA00023268"/>
    </source>
</evidence>
<dbReference type="Gene3D" id="3.40.50.12780">
    <property type="entry name" value="N-terminal domain of ligase-like"/>
    <property type="match status" value="1"/>
</dbReference>
<evidence type="ECO:0000256" key="1">
    <source>
        <dbReference type="ARBA" id="ARBA00022450"/>
    </source>
</evidence>
<dbReference type="InterPro" id="IPR049551">
    <property type="entry name" value="PKS_DH_C"/>
</dbReference>
<name>A0A1V6US59_9EURO</name>
<dbReference type="Pfam" id="PF07993">
    <property type="entry name" value="NAD_binding_4"/>
    <property type="match status" value="1"/>
</dbReference>
<evidence type="ECO:0000256" key="8">
    <source>
        <dbReference type="ARBA" id="ARBA00029443"/>
    </source>
</evidence>
<dbReference type="Gene3D" id="3.40.50.150">
    <property type="entry name" value="Vaccinia Virus protein VP39"/>
    <property type="match status" value="1"/>
</dbReference>
<dbReference type="InterPro" id="IPR016036">
    <property type="entry name" value="Malonyl_transacylase_ACP-bd"/>
</dbReference>